<dbReference type="InterPro" id="IPR043168">
    <property type="entry name" value="DegV_C"/>
</dbReference>
<dbReference type="InterPro" id="IPR050270">
    <property type="entry name" value="DegV_domain_contain"/>
</dbReference>
<protein>
    <submittedName>
        <fullName evidence="2">DegV family protein</fullName>
    </submittedName>
</protein>
<dbReference type="AlphaFoldDB" id="A0A3E3E133"/>
<dbReference type="GO" id="GO:0008289">
    <property type="term" value="F:lipid binding"/>
    <property type="evidence" value="ECO:0007669"/>
    <property type="project" value="UniProtKB-KW"/>
</dbReference>
<keyword evidence="1" id="KW-0446">Lipid-binding</keyword>
<name>A0A3E3E133_9FIRM</name>
<dbReference type="PANTHER" id="PTHR33434">
    <property type="entry name" value="DEGV DOMAIN-CONTAINING PROTEIN DR_1986-RELATED"/>
    <property type="match status" value="1"/>
</dbReference>
<dbReference type="EMBL" id="QUSM01000003">
    <property type="protein sequence ID" value="RGD74648.1"/>
    <property type="molecule type" value="Genomic_DNA"/>
</dbReference>
<dbReference type="PANTHER" id="PTHR33434:SF2">
    <property type="entry name" value="FATTY ACID-BINDING PROTEIN TM_1468"/>
    <property type="match status" value="1"/>
</dbReference>
<reference evidence="2 3" key="1">
    <citation type="submission" date="2018-08" db="EMBL/GenBank/DDBJ databases">
        <title>A genome reference for cultivated species of the human gut microbiota.</title>
        <authorList>
            <person name="Zou Y."/>
            <person name="Xue W."/>
            <person name="Luo G."/>
        </authorList>
    </citation>
    <scope>NUCLEOTIDE SEQUENCE [LARGE SCALE GENOMIC DNA]</scope>
    <source>
        <strain evidence="2 3">AM25-6</strain>
    </source>
</reference>
<gene>
    <name evidence="2" type="ORF">DW687_07785</name>
</gene>
<dbReference type="Pfam" id="PF02645">
    <property type="entry name" value="DegV"/>
    <property type="match status" value="1"/>
</dbReference>
<evidence type="ECO:0000313" key="3">
    <source>
        <dbReference type="Proteomes" id="UP000261212"/>
    </source>
</evidence>
<sequence>MNFQIVSDGACDLPVEVLEENNISTVPFYVSFGEEELKKEASSMSVKDFYKRMVDNPNVFPKTSLPSVNDYIEVLEPYIKNNIPVICICIDLKISGSFNSASMAKSLLEDKYKNAEIKVIDSTVLTAAQGVYVMEAVRMRDNNVGFEDAYNILEEIKSTGRIHFTVGNVEYLKHGGRIGRLAGFAAGALGLKPLIVLENGDIFPGGVARSRKKSISQLMKVTKKHFEDIGDTPDNYSFVVGYGYDEAEGYEYREKLFSSLKEYSNINDIEDIKVIQIGATTGVHTGPYALGHGFVKKYDK</sequence>
<evidence type="ECO:0000313" key="2">
    <source>
        <dbReference type="EMBL" id="RGD74648.1"/>
    </source>
</evidence>
<dbReference type="InterPro" id="IPR003797">
    <property type="entry name" value="DegV"/>
</dbReference>
<dbReference type="SUPFAM" id="SSF82549">
    <property type="entry name" value="DAK1/DegV-like"/>
    <property type="match status" value="1"/>
</dbReference>
<dbReference type="Proteomes" id="UP000261212">
    <property type="component" value="Unassembled WGS sequence"/>
</dbReference>
<dbReference type="Gene3D" id="3.30.1180.10">
    <property type="match status" value="1"/>
</dbReference>
<dbReference type="RefSeq" id="WP_117532314.1">
    <property type="nucleotide sequence ID" value="NZ_JANFYI010000001.1"/>
</dbReference>
<dbReference type="NCBIfam" id="TIGR00762">
    <property type="entry name" value="DegV"/>
    <property type="match status" value="1"/>
</dbReference>
<evidence type="ECO:0000256" key="1">
    <source>
        <dbReference type="ARBA" id="ARBA00023121"/>
    </source>
</evidence>
<organism evidence="2 3">
    <name type="scientific">Anaerofustis stercorihominis</name>
    <dbReference type="NCBI Taxonomy" id="214853"/>
    <lineage>
        <taxon>Bacteria</taxon>
        <taxon>Bacillati</taxon>
        <taxon>Bacillota</taxon>
        <taxon>Clostridia</taxon>
        <taxon>Eubacteriales</taxon>
        <taxon>Eubacteriaceae</taxon>
        <taxon>Anaerofustis</taxon>
    </lineage>
</organism>
<proteinExistence type="predicted"/>
<dbReference type="PROSITE" id="PS51482">
    <property type="entry name" value="DEGV"/>
    <property type="match status" value="1"/>
</dbReference>
<comment type="caution">
    <text evidence="2">The sequence shown here is derived from an EMBL/GenBank/DDBJ whole genome shotgun (WGS) entry which is preliminary data.</text>
</comment>
<dbReference type="Gene3D" id="3.40.50.10170">
    <property type="match status" value="1"/>
</dbReference>
<accession>A0A3E3E133</accession>